<evidence type="ECO:0000256" key="6">
    <source>
        <dbReference type="ARBA" id="ARBA00023136"/>
    </source>
</evidence>
<evidence type="ECO:0000256" key="5">
    <source>
        <dbReference type="ARBA" id="ARBA00022989"/>
    </source>
</evidence>
<feature type="transmembrane region" description="Helical" evidence="7">
    <location>
        <begin position="274"/>
        <end position="293"/>
    </location>
</feature>
<organism evidence="8 9">
    <name type="scientific">Corynebacterium poyangense</name>
    <dbReference type="NCBI Taxonomy" id="2684405"/>
    <lineage>
        <taxon>Bacteria</taxon>
        <taxon>Bacillati</taxon>
        <taxon>Actinomycetota</taxon>
        <taxon>Actinomycetes</taxon>
        <taxon>Mycobacteriales</taxon>
        <taxon>Corynebacteriaceae</taxon>
        <taxon>Corynebacterium</taxon>
    </lineage>
</organism>
<sequence length="419" mass="43751">MLFISDLQKIDSVHSRDLYRLRWASIIGSFGNGLTGVVLTIAVASSLGGTGTSVALTSLAVGMLLSFAAGGVHADHGSRVGILVKSDLLRGIANLLVLAGILVDNYASLPLILLGCFTNGMCAGYFRPALASLWAELVPASRLKDVLATNSLVNRISLSLGAATGGIMIAVGLSRWGLVIDAVSFLVTALIVRCVVEPRVMEQKDGVGARKYGDVLSKLNVYAQWSQLMSVSRRSSWLPLWAVTSMIGSICGGVMSVALPLVLVDKYDSTVVGAYQSLGVCALVLGALGAKIYRSPRFPGFGVVFGSLGDYLASGLIALGCPGLWPISAKCASSFASAYSSPFFTHFVSKQFDKTDQGKVFALQTGVSSVLAPVGMALSGIVLKIIEPSDVLLISAIAGMVLSAAPLLKTGILKFDINE</sequence>
<evidence type="ECO:0000256" key="1">
    <source>
        <dbReference type="ARBA" id="ARBA00004651"/>
    </source>
</evidence>
<accession>A0A7H0SPB6</accession>
<keyword evidence="5 7" id="KW-1133">Transmembrane helix</keyword>
<evidence type="ECO:0000256" key="2">
    <source>
        <dbReference type="ARBA" id="ARBA00022448"/>
    </source>
</evidence>
<keyword evidence="4 7" id="KW-0812">Transmembrane</keyword>
<evidence type="ECO:0000256" key="7">
    <source>
        <dbReference type="SAM" id="Phobius"/>
    </source>
</evidence>
<gene>
    <name evidence="8" type="ORF">GP475_06905</name>
</gene>
<keyword evidence="3" id="KW-1003">Cell membrane</keyword>
<feature type="transmembrane region" description="Helical" evidence="7">
    <location>
        <begin position="300"/>
        <end position="319"/>
    </location>
</feature>
<evidence type="ECO:0000313" key="8">
    <source>
        <dbReference type="EMBL" id="QNQ90391.1"/>
    </source>
</evidence>
<keyword evidence="9" id="KW-1185">Reference proteome</keyword>
<dbReference type="InterPro" id="IPR011701">
    <property type="entry name" value="MFS"/>
</dbReference>
<keyword evidence="6 7" id="KW-0472">Membrane</keyword>
<dbReference type="Gene3D" id="1.20.1250.20">
    <property type="entry name" value="MFS general substrate transporter like domains"/>
    <property type="match status" value="1"/>
</dbReference>
<dbReference type="InterPro" id="IPR036259">
    <property type="entry name" value="MFS_trans_sf"/>
</dbReference>
<reference evidence="8 9" key="1">
    <citation type="submission" date="2019-12" db="EMBL/GenBank/DDBJ databases">
        <title>Corynebacterium sp. nov., isolated from feces of the Anser Albifrons in China.</title>
        <authorList>
            <person name="Liu Q."/>
        </authorList>
    </citation>
    <scope>NUCLEOTIDE SEQUENCE [LARGE SCALE GENOMIC DNA]</scope>
    <source>
        <strain evidence="8 9">4H37-19</strain>
    </source>
</reference>
<dbReference type="GO" id="GO:0005886">
    <property type="term" value="C:plasma membrane"/>
    <property type="evidence" value="ECO:0007669"/>
    <property type="project" value="UniProtKB-SubCell"/>
</dbReference>
<comment type="subcellular location">
    <subcellularLocation>
        <location evidence="1">Cell membrane</location>
        <topology evidence="1">Multi-pass membrane protein</topology>
    </subcellularLocation>
</comment>
<evidence type="ECO:0000256" key="4">
    <source>
        <dbReference type="ARBA" id="ARBA00022692"/>
    </source>
</evidence>
<dbReference type="RefSeq" id="WP_187973707.1">
    <property type="nucleotide sequence ID" value="NZ_CP046884.1"/>
</dbReference>
<dbReference type="AlphaFoldDB" id="A0A7H0SPB6"/>
<feature type="transmembrane region" description="Helical" evidence="7">
    <location>
        <begin position="21"/>
        <end position="44"/>
    </location>
</feature>
<proteinExistence type="predicted"/>
<keyword evidence="2" id="KW-0813">Transport</keyword>
<feature type="transmembrane region" description="Helical" evidence="7">
    <location>
        <begin position="360"/>
        <end position="385"/>
    </location>
</feature>
<feature type="transmembrane region" description="Helical" evidence="7">
    <location>
        <begin position="238"/>
        <end position="262"/>
    </location>
</feature>
<dbReference type="SUPFAM" id="SSF103473">
    <property type="entry name" value="MFS general substrate transporter"/>
    <property type="match status" value="1"/>
</dbReference>
<dbReference type="PANTHER" id="PTHR43266:SF2">
    <property type="entry name" value="MAJOR FACILITATOR SUPERFAMILY (MFS) PROFILE DOMAIN-CONTAINING PROTEIN"/>
    <property type="match status" value="1"/>
</dbReference>
<feature type="transmembrane region" description="Helical" evidence="7">
    <location>
        <begin position="152"/>
        <end position="170"/>
    </location>
</feature>
<dbReference type="KEGG" id="cpoy:GP475_06905"/>
<evidence type="ECO:0000256" key="3">
    <source>
        <dbReference type="ARBA" id="ARBA00022475"/>
    </source>
</evidence>
<dbReference type="EMBL" id="CP046884">
    <property type="protein sequence ID" value="QNQ90391.1"/>
    <property type="molecule type" value="Genomic_DNA"/>
</dbReference>
<name>A0A7H0SPB6_9CORY</name>
<feature type="transmembrane region" description="Helical" evidence="7">
    <location>
        <begin position="176"/>
        <end position="196"/>
    </location>
</feature>
<dbReference type="PANTHER" id="PTHR43266">
    <property type="entry name" value="MACROLIDE-EFFLUX PROTEIN"/>
    <property type="match status" value="1"/>
</dbReference>
<protein>
    <submittedName>
        <fullName evidence="8">MFS transporter</fullName>
    </submittedName>
</protein>
<feature type="transmembrane region" description="Helical" evidence="7">
    <location>
        <begin position="391"/>
        <end position="408"/>
    </location>
</feature>
<dbReference type="GO" id="GO:0022857">
    <property type="term" value="F:transmembrane transporter activity"/>
    <property type="evidence" value="ECO:0007669"/>
    <property type="project" value="InterPro"/>
</dbReference>
<dbReference type="Proteomes" id="UP000516320">
    <property type="component" value="Chromosome"/>
</dbReference>
<dbReference type="Pfam" id="PF07690">
    <property type="entry name" value="MFS_1"/>
    <property type="match status" value="1"/>
</dbReference>
<evidence type="ECO:0000313" key="9">
    <source>
        <dbReference type="Proteomes" id="UP000516320"/>
    </source>
</evidence>